<dbReference type="EMBL" id="BJHY01000001">
    <property type="protein sequence ID" value="GDY73631.1"/>
    <property type="molecule type" value="Genomic_DNA"/>
</dbReference>
<accession>A0A4D4MNF9</accession>
<reference evidence="1 2" key="1">
    <citation type="submission" date="2019-04" db="EMBL/GenBank/DDBJ databases">
        <title>Draft genome sequences of Streptomyces avermitilis ATCC 31267.</title>
        <authorList>
            <person name="Komaki H."/>
            <person name="Tamura T."/>
            <person name="Hosoyama A."/>
        </authorList>
    </citation>
    <scope>NUCLEOTIDE SEQUENCE [LARGE SCALE GENOMIC DNA]</scope>
    <source>
        <strain evidence="1 2">ATCC 31267</strain>
    </source>
</reference>
<organism evidence="1 2">
    <name type="scientific">Streptomyces avermitilis</name>
    <dbReference type="NCBI Taxonomy" id="33903"/>
    <lineage>
        <taxon>Bacteria</taxon>
        <taxon>Bacillati</taxon>
        <taxon>Actinomycetota</taxon>
        <taxon>Actinomycetes</taxon>
        <taxon>Kitasatosporales</taxon>
        <taxon>Streptomycetaceae</taxon>
        <taxon>Streptomyces</taxon>
    </lineage>
</organism>
<name>A0A4D4MNF9_STRAX</name>
<proteinExistence type="predicted"/>
<sequence>MVSEAMPAARLFLAIRLGRTGRLAEAREQLGMLRTDFGDVRFVVFDGFVVGVEAWLDATEGRYAEAVEKVRRALARAADQVTRVIAPHMFSVHLTTAAIALTGLDGGLRAPDAARCLAVCDQLLPPGHLPSVMEREVRAEAEAGVRAVLGDAAYEAAYAEGGGLSLEEAAALV</sequence>
<dbReference type="AlphaFoldDB" id="A0A4D4MNF9"/>
<protein>
    <submittedName>
        <fullName evidence="1">Uncharacterized protein</fullName>
    </submittedName>
</protein>
<dbReference type="Proteomes" id="UP000299211">
    <property type="component" value="Unassembled WGS sequence"/>
</dbReference>
<gene>
    <name evidence="1" type="ORF">SAV31267_031160</name>
</gene>
<comment type="caution">
    <text evidence="1">The sequence shown here is derived from an EMBL/GenBank/DDBJ whole genome shotgun (WGS) entry which is preliminary data.</text>
</comment>
<evidence type="ECO:0000313" key="2">
    <source>
        <dbReference type="Proteomes" id="UP000299211"/>
    </source>
</evidence>
<evidence type="ECO:0000313" key="1">
    <source>
        <dbReference type="EMBL" id="GDY73631.1"/>
    </source>
</evidence>